<proteinExistence type="predicted"/>
<dbReference type="OrthoDB" id="5549573at2759"/>
<organism evidence="2 3">
    <name type="scientific">Ajellomyces capsulatus</name>
    <name type="common">Darling's disease fungus</name>
    <name type="synonym">Histoplasma capsulatum</name>
    <dbReference type="NCBI Taxonomy" id="5037"/>
    <lineage>
        <taxon>Eukaryota</taxon>
        <taxon>Fungi</taxon>
        <taxon>Dikarya</taxon>
        <taxon>Ascomycota</taxon>
        <taxon>Pezizomycotina</taxon>
        <taxon>Eurotiomycetes</taxon>
        <taxon>Eurotiomycetidae</taxon>
        <taxon>Onygenales</taxon>
        <taxon>Ajellomycetaceae</taxon>
        <taxon>Histoplasma</taxon>
    </lineage>
</organism>
<reference evidence="2" key="1">
    <citation type="submission" date="2021-01" db="EMBL/GenBank/DDBJ databases">
        <title>Chromosome-level genome assembly of a human fungal pathogen reveals clustering of transcriptionally co-regulated genes.</title>
        <authorList>
            <person name="Voorhies M."/>
            <person name="Cohen S."/>
            <person name="Shea T.P."/>
            <person name="Petrus S."/>
            <person name="Munoz J.F."/>
            <person name="Poplawski S."/>
            <person name="Goldman W.E."/>
            <person name="Michael T."/>
            <person name="Cuomo C.A."/>
            <person name="Sil A."/>
            <person name="Beyhan S."/>
        </authorList>
    </citation>
    <scope>NUCLEOTIDE SEQUENCE</scope>
    <source>
        <strain evidence="2">WU24</strain>
    </source>
</reference>
<dbReference type="SUPFAM" id="SSF56219">
    <property type="entry name" value="DNase I-like"/>
    <property type="match status" value="1"/>
</dbReference>
<accession>A0A8A1MHT9</accession>
<dbReference type="GO" id="GO:0003824">
    <property type="term" value="F:catalytic activity"/>
    <property type="evidence" value="ECO:0007669"/>
    <property type="project" value="InterPro"/>
</dbReference>
<dbReference type="Pfam" id="PF14529">
    <property type="entry name" value="Exo_endo_phos_2"/>
    <property type="match status" value="1"/>
</dbReference>
<evidence type="ECO:0000313" key="2">
    <source>
        <dbReference type="EMBL" id="QSS66046.1"/>
    </source>
</evidence>
<dbReference type="EMBL" id="CP069115">
    <property type="protein sequence ID" value="QSS66046.1"/>
    <property type="molecule type" value="Genomic_DNA"/>
</dbReference>
<evidence type="ECO:0000313" key="3">
    <source>
        <dbReference type="Proteomes" id="UP000663671"/>
    </source>
</evidence>
<dbReference type="VEuPathDB" id="FungiDB:I7I51_06897"/>
<feature type="domain" description="Endonuclease/exonuclease/phosphatase" evidence="1">
    <location>
        <begin position="18"/>
        <end position="113"/>
    </location>
</feature>
<dbReference type="AlphaFoldDB" id="A0A8A1MHT9"/>
<protein>
    <recommendedName>
        <fullName evidence="1">Endonuclease/exonuclease/phosphatase domain-containing protein</fullName>
    </recommendedName>
</protein>
<gene>
    <name evidence="2" type="ORF">I7I51_06897</name>
</gene>
<dbReference type="InterPro" id="IPR005135">
    <property type="entry name" value="Endo/exonuclease/phosphatase"/>
</dbReference>
<dbReference type="Gene3D" id="3.60.10.10">
    <property type="entry name" value="Endonuclease/exonuclease/phosphatase"/>
    <property type="match status" value="1"/>
</dbReference>
<dbReference type="InterPro" id="IPR036691">
    <property type="entry name" value="Endo/exonu/phosph_ase_sf"/>
</dbReference>
<name>A0A8A1MHT9_AJECA</name>
<dbReference type="Proteomes" id="UP000663671">
    <property type="component" value="Chromosome 3"/>
</dbReference>
<evidence type="ECO:0000259" key="1">
    <source>
        <dbReference type="Pfam" id="PF14529"/>
    </source>
</evidence>
<sequence>MTLEIDRGTIGIVNVYSRPSGTELIVLKDFNMHHHQWGGDRVRRNFNIAWELIAQMDALSLQLAILDGEIIWQKRESTDTTLNLIFLSSELYEQLLTCKVDAESDMALDHFSVTTVILSRT</sequence>